<dbReference type="Pfam" id="PF01041">
    <property type="entry name" value="DegT_DnrJ_EryC1"/>
    <property type="match status" value="1"/>
</dbReference>
<name>A0A1G9FMB8_9RHOB</name>
<evidence type="ECO:0000256" key="2">
    <source>
        <dbReference type="PIRSR" id="PIRSR000390-2"/>
    </source>
</evidence>
<dbReference type="GO" id="GO:0008483">
    <property type="term" value="F:transaminase activity"/>
    <property type="evidence" value="ECO:0007669"/>
    <property type="project" value="TreeGrafter"/>
</dbReference>
<dbReference type="SUPFAM" id="SSF53383">
    <property type="entry name" value="PLP-dependent transferases"/>
    <property type="match status" value="1"/>
</dbReference>
<evidence type="ECO:0000313" key="4">
    <source>
        <dbReference type="EMBL" id="SDK89588.1"/>
    </source>
</evidence>
<dbReference type="InterPro" id="IPR000653">
    <property type="entry name" value="DegT/StrS_aminotransferase"/>
</dbReference>
<feature type="active site" description="Proton acceptor" evidence="1">
    <location>
        <position position="189"/>
    </location>
</feature>
<evidence type="ECO:0000256" key="1">
    <source>
        <dbReference type="PIRSR" id="PIRSR000390-1"/>
    </source>
</evidence>
<dbReference type="Gene3D" id="3.40.640.10">
    <property type="entry name" value="Type I PLP-dependent aspartate aminotransferase-like (Major domain)"/>
    <property type="match status" value="1"/>
</dbReference>
<dbReference type="AlphaFoldDB" id="A0A1G9FMB8"/>
<keyword evidence="5" id="KW-1185">Reference proteome</keyword>
<dbReference type="InterPro" id="IPR015422">
    <property type="entry name" value="PyrdxlP-dep_Trfase_small"/>
</dbReference>
<gene>
    <name evidence="4" type="ORF">SAMN05216257_105266</name>
</gene>
<dbReference type="GO" id="GO:0030170">
    <property type="term" value="F:pyridoxal phosphate binding"/>
    <property type="evidence" value="ECO:0007669"/>
    <property type="project" value="TreeGrafter"/>
</dbReference>
<evidence type="ECO:0000313" key="5">
    <source>
        <dbReference type="Proteomes" id="UP000199328"/>
    </source>
</evidence>
<reference evidence="5" key="1">
    <citation type="submission" date="2016-10" db="EMBL/GenBank/DDBJ databases">
        <authorList>
            <person name="Varghese N."/>
            <person name="Submissions S."/>
        </authorList>
    </citation>
    <scope>NUCLEOTIDE SEQUENCE [LARGE SCALE GENOMIC DNA]</scope>
    <source>
        <strain evidence="5">CGMCC 1.10789</strain>
    </source>
</reference>
<comment type="similarity">
    <text evidence="3">Belongs to the DegT/DnrJ/EryC1 family.</text>
</comment>
<dbReference type="STRING" id="990712.SAMN05216257_105266"/>
<dbReference type="InterPro" id="IPR015424">
    <property type="entry name" value="PyrdxlP-dep_Trfase"/>
</dbReference>
<dbReference type="CDD" id="cd00616">
    <property type="entry name" value="AHBA_syn"/>
    <property type="match status" value="1"/>
</dbReference>
<accession>A0A1G9FMB8</accession>
<dbReference type="PIRSF" id="PIRSF000390">
    <property type="entry name" value="PLP_StrS"/>
    <property type="match status" value="1"/>
</dbReference>
<evidence type="ECO:0000256" key="3">
    <source>
        <dbReference type="RuleBase" id="RU004508"/>
    </source>
</evidence>
<dbReference type="Proteomes" id="UP000199328">
    <property type="component" value="Unassembled WGS sequence"/>
</dbReference>
<dbReference type="Gene3D" id="3.90.1150.10">
    <property type="entry name" value="Aspartate Aminotransferase, domain 1"/>
    <property type="match status" value="1"/>
</dbReference>
<feature type="modified residue" description="N6-(pyridoxal phosphate)lysine" evidence="2">
    <location>
        <position position="189"/>
    </location>
</feature>
<sequence length="369" mass="38870">MLDIARQRARLEPGLGKAIERVLEHTAFINGPEVRALEAALSEYAGVAHAVACANGTDALQIMLRALGIGAGDAVFVPSLTFVATAEAVALAGATPVFVDVGRESGTMDPDSLAATVAKVRDGRRLTPRAVLAVDLFSIPADHARLSQLCAAEDLFLCYDAAQSFGTETPWGRSGSYGTAAATSFYPSKSLGAFGDAGAVMTADGALAARIRAIANHGVEDGAHALVGTNSRLDTLQAAILLEKLGIFDEELAARRRIAHAYGEALDGLVQTPAVPEGVDPCWAYYVIRTPRRDALMSHLAEAGVPSVAYYRRPTHLHPAFAEAPRAPGGLPATEEWGETLLCLPSHPYLTDAEISQVIDAVRGFFTAR</sequence>
<dbReference type="InterPro" id="IPR015421">
    <property type="entry name" value="PyrdxlP-dep_Trfase_major"/>
</dbReference>
<dbReference type="PANTHER" id="PTHR30244">
    <property type="entry name" value="TRANSAMINASE"/>
    <property type="match status" value="1"/>
</dbReference>
<dbReference type="GO" id="GO:0000271">
    <property type="term" value="P:polysaccharide biosynthetic process"/>
    <property type="evidence" value="ECO:0007669"/>
    <property type="project" value="TreeGrafter"/>
</dbReference>
<protein>
    <submittedName>
        <fullName evidence="4">dTDP-4-amino-4,6-dideoxygalactose transaminase</fullName>
    </submittedName>
</protein>
<keyword evidence="2 3" id="KW-0663">Pyridoxal phosphate</keyword>
<organism evidence="4 5">
    <name type="scientific">Meinhardsimonia xiamenensis</name>
    <dbReference type="NCBI Taxonomy" id="990712"/>
    <lineage>
        <taxon>Bacteria</taxon>
        <taxon>Pseudomonadati</taxon>
        <taxon>Pseudomonadota</taxon>
        <taxon>Alphaproteobacteria</taxon>
        <taxon>Rhodobacterales</taxon>
        <taxon>Paracoccaceae</taxon>
        <taxon>Meinhardsimonia</taxon>
    </lineage>
</organism>
<dbReference type="EMBL" id="FNFV01000005">
    <property type="protein sequence ID" value="SDK89588.1"/>
    <property type="molecule type" value="Genomic_DNA"/>
</dbReference>
<dbReference type="PANTHER" id="PTHR30244:SF42">
    <property type="entry name" value="UDP-2-ACETAMIDO-2-DEOXY-3-OXO-D-GLUCURONATE AMINOTRANSFERASE"/>
    <property type="match status" value="1"/>
</dbReference>
<proteinExistence type="inferred from homology"/>